<dbReference type="Proteomes" id="UP001139157">
    <property type="component" value="Unassembled WGS sequence"/>
</dbReference>
<dbReference type="SUPFAM" id="SSF47336">
    <property type="entry name" value="ACP-like"/>
    <property type="match status" value="3"/>
</dbReference>
<keyword evidence="3" id="KW-0597">Phosphoprotein</keyword>
<dbReference type="RefSeq" id="WP_251908831.1">
    <property type="nucleotide sequence ID" value="NZ_JAMRXG010000001.1"/>
</dbReference>
<dbReference type="NCBIfam" id="NF003417">
    <property type="entry name" value="PRK04813.1"/>
    <property type="match status" value="3"/>
</dbReference>
<proteinExistence type="predicted"/>
<dbReference type="InterPro" id="IPR042099">
    <property type="entry name" value="ANL_N_sf"/>
</dbReference>
<dbReference type="PROSITE" id="PS50075">
    <property type="entry name" value="CARRIER"/>
    <property type="match status" value="3"/>
</dbReference>
<comment type="cofactor">
    <cofactor evidence="1">
        <name>pantetheine 4'-phosphate</name>
        <dbReference type="ChEBI" id="CHEBI:47942"/>
    </cofactor>
</comment>
<dbReference type="SMART" id="SM00823">
    <property type="entry name" value="PKS_PP"/>
    <property type="match status" value="3"/>
</dbReference>
<evidence type="ECO:0000313" key="8">
    <source>
        <dbReference type="EMBL" id="MCM6771950.1"/>
    </source>
</evidence>
<feature type="domain" description="Carrier" evidence="7">
    <location>
        <begin position="3443"/>
        <end position="3515"/>
    </location>
</feature>
<dbReference type="FunFam" id="3.40.50.980:FF:000001">
    <property type="entry name" value="Non-ribosomal peptide synthetase"/>
    <property type="match status" value="1"/>
</dbReference>
<dbReference type="InterPro" id="IPR010060">
    <property type="entry name" value="NRPS_synth"/>
</dbReference>
<dbReference type="PANTHER" id="PTHR45527:SF1">
    <property type="entry name" value="FATTY ACID SYNTHASE"/>
    <property type="match status" value="1"/>
</dbReference>
<dbReference type="PANTHER" id="PTHR45527">
    <property type="entry name" value="NONRIBOSOMAL PEPTIDE SYNTHETASE"/>
    <property type="match status" value="1"/>
</dbReference>
<keyword evidence="4" id="KW-0677">Repeat</keyword>
<dbReference type="Gene3D" id="3.40.50.12780">
    <property type="entry name" value="N-terminal domain of ligase-like"/>
    <property type="match status" value="2"/>
</dbReference>
<dbReference type="InterPro" id="IPR010071">
    <property type="entry name" value="AA_adenyl_dom"/>
</dbReference>
<keyword evidence="5" id="KW-0045">Antibiotic biosynthesis</keyword>
<dbReference type="Pfam" id="PF13193">
    <property type="entry name" value="AMP-binding_C"/>
    <property type="match status" value="3"/>
</dbReference>
<reference evidence="8" key="1">
    <citation type="submission" date="2022-06" db="EMBL/GenBank/DDBJ databases">
        <title>Novel species in genus nocardia.</title>
        <authorList>
            <person name="Li F."/>
        </authorList>
    </citation>
    <scope>NUCLEOTIDE SEQUENCE</scope>
    <source>
        <strain evidence="8">CDC141</strain>
    </source>
</reference>
<evidence type="ECO:0000256" key="5">
    <source>
        <dbReference type="ARBA" id="ARBA00023194"/>
    </source>
</evidence>
<feature type="domain" description="Carrier" evidence="7">
    <location>
        <begin position="2016"/>
        <end position="2090"/>
    </location>
</feature>
<feature type="region of interest" description="Disordered" evidence="6">
    <location>
        <begin position="1"/>
        <end position="30"/>
    </location>
</feature>
<dbReference type="Gene3D" id="3.30.559.30">
    <property type="entry name" value="Nonribosomal peptide synthetase, condensation domain"/>
    <property type="match status" value="4"/>
</dbReference>
<dbReference type="Gene3D" id="3.30.300.30">
    <property type="match status" value="3"/>
</dbReference>
<dbReference type="Gene3D" id="3.40.50.980">
    <property type="match status" value="2"/>
</dbReference>
<dbReference type="InterPro" id="IPR029058">
    <property type="entry name" value="AB_hydrolase_fold"/>
</dbReference>
<evidence type="ECO:0000256" key="4">
    <source>
        <dbReference type="ARBA" id="ARBA00022737"/>
    </source>
</evidence>
<dbReference type="InterPro" id="IPR045851">
    <property type="entry name" value="AMP-bd_C_sf"/>
</dbReference>
<dbReference type="InterPro" id="IPR006162">
    <property type="entry name" value="Ppantetheine_attach_site"/>
</dbReference>
<dbReference type="NCBIfam" id="TIGR01720">
    <property type="entry name" value="NRPS-para261"/>
    <property type="match status" value="1"/>
</dbReference>
<dbReference type="SUPFAM" id="SSF52777">
    <property type="entry name" value="CoA-dependent acyltransferases"/>
    <property type="match status" value="8"/>
</dbReference>
<dbReference type="Pfam" id="PF00668">
    <property type="entry name" value="Condensation"/>
    <property type="match status" value="4"/>
</dbReference>
<keyword evidence="9" id="KW-1185">Reference proteome</keyword>
<name>A0A9X2E1N7_9NOCA</name>
<dbReference type="GO" id="GO:0008610">
    <property type="term" value="P:lipid biosynthetic process"/>
    <property type="evidence" value="ECO:0007669"/>
    <property type="project" value="UniProtKB-ARBA"/>
</dbReference>
<dbReference type="GO" id="GO:0044550">
    <property type="term" value="P:secondary metabolite biosynthetic process"/>
    <property type="evidence" value="ECO:0007669"/>
    <property type="project" value="TreeGrafter"/>
</dbReference>
<dbReference type="Gene3D" id="3.40.50.1820">
    <property type="entry name" value="alpha/beta hydrolase"/>
    <property type="match status" value="1"/>
</dbReference>
<feature type="domain" description="Carrier" evidence="7">
    <location>
        <begin position="540"/>
        <end position="614"/>
    </location>
</feature>
<dbReference type="GO" id="GO:0017000">
    <property type="term" value="P:antibiotic biosynthetic process"/>
    <property type="evidence" value="ECO:0007669"/>
    <property type="project" value="UniProtKB-KW"/>
</dbReference>
<dbReference type="InterPro" id="IPR020845">
    <property type="entry name" value="AMP-binding_CS"/>
</dbReference>
<dbReference type="GO" id="GO:0005737">
    <property type="term" value="C:cytoplasm"/>
    <property type="evidence" value="ECO:0007669"/>
    <property type="project" value="TreeGrafter"/>
</dbReference>
<gene>
    <name evidence="8" type="ORF">NDR86_00515</name>
</gene>
<comment type="caution">
    <text evidence="8">The sequence shown here is derived from an EMBL/GenBank/DDBJ whole genome shotgun (WGS) entry which is preliminary data.</text>
</comment>
<evidence type="ECO:0000259" key="7">
    <source>
        <dbReference type="PROSITE" id="PS50075"/>
    </source>
</evidence>
<dbReference type="InterPro" id="IPR025110">
    <property type="entry name" value="AMP-bd_C"/>
</dbReference>
<evidence type="ECO:0000256" key="6">
    <source>
        <dbReference type="SAM" id="MobiDB-lite"/>
    </source>
</evidence>
<dbReference type="CDD" id="cd05930">
    <property type="entry name" value="A_NRPS"/>
    <property type="match status" value="1"/>
</dbReference>
<dbReference type="NCBIfam" id="TIGR01733">
    <property type="entry name" value="AA-adenyl-dom"/>
    <property type="match status" value="3"/>
</dbReference>
<dbReference type="PROSITE" id="PS00455">
    <property type="entry name" value="AMP_BINDING"/>
    <property type="match status" value="3"/>
</dbReference>
<dbReference type="SUPFAM" id="SSF56801">
    <property type="entry name" value="Acetyl-CoA synthetase-like"/>
    <property type="match status" value="3"/>
</dbReference>
<dbReference type="InterPro" id="IPR001242">
    <property type="entry name" value="Condensation_dom"/>
</dbReference>
<dbReference type="Pfam" id="PF00550">
    <property type="entry name" value="PP-binding"/>
    <property type="match status" value="3"/>
</dbReference>
<organism evidence="8 9">
    <name type="scientific">Nocardia pulmonis</name>
    <dbReference type="NCBI Taxonomy" id="2951408"/>
    <lineage>
        <taxon>Bacteria</taxon>
        <taxon>Bacillati</taxon>
        <taxon>Actinomycetota</taxon>
        <taxon>Actinomycetes</taxon>
        <taxon>Mycobacteriales</taxon>
        <taxon>Nocardiaceae</taxon>
        <taxon>Nocardia</taxon>
    </lineage>
</organism>
<evidence type="ECO:0000256" key="3">
    <source>
        <dbReference type="ARBA" id="ARBA00022553"/>
    </source>
</evidence>
<sequence>MAAAPTRPITPVGDYPPSAWNDTDTSGPRPNVIVRFRDQARRDPAAPAVVDGPRTIDYRTALDLSNQLAHALRARGLGRGGVVGISMERSAGAVLAMLATLQAGCAFVPLDPKWPAQRRAAVIADAAVAVQFAAPGSAAVDPAEHEPEVLTIDLDNWGYDEYPCAPVECDPHGDEIAYILFTSGTTGRPKGAMIRHEPLADRLLWQAGGIMPFGADDAALFKAPLTFDMSVNEVLLPLIAGGRVVVARPGGERDPDYLLDTIATHRVTFVDFVPSMLDVLLEIAEGTDRLESLRHVWCGGEALTPELYLRFRKQLDAPMYHGYGPTEATIAVSHIVYRGDDKRTSTSIGFPNPNTRFHVLDEALRPVPVGAAGELYIGGLPLARGYVAAPGITAQRFVANPFDDSGSRLYRTGDLVRHRPDGSLDFLGRVDFQVKIRGIRLELEEVATALTAHPAVRHSCVIDRRNAHGGIQLVAYVIPAPGHTELRPKQVRDWATGNLPDHMVPAQVVVLDSFPLAANGKVDRKALPEPEIEPAAPVDVSGTATERAIADAVARVLGLPAAGIDQDFFELGGDSIIAIALIAQLRRAGLAVTSTDVFAHRTPRRLAAVATSTRRAIDTADIPVGPIGGLPILRWFGEITDAIDGFIQSVVVGTPDDLTPEALDTLTTALLGTHPALRARLVRGRSWSFDIPEEVSTRRAWTISDAPVADCVAAATAELDPDSGIMFRAVWRRADRQLVLVAHHIAVDGVSWQIILDDLALGADQLRRGEAVRLPAEGTSLRRWTELLERATREDDWAATDSTSAAPEAEAWIGGRPLGPEDTVAAERSLVVTLDPDATARVLIHLPAAFHTTPTPVLVTALAVALARWHDEPARTRLRLHLEGHGRESRFVAGPDRPEPDLSRTVGWFTTLCPVLVDPGTQATADLATALMAVKEQLAAVPRNGLSHGALRYYADEPVRDDAIPQVLFNYLGRYGSSADTGLAWRLVGSSGQLGERRDPAMRLPHALEFNSIAEPGDSGAIELATTISWPADLLSTEQVNELGRLYLEVLGELARVEGGGHTPSDFPLVALNQEQIDRLEQPGLREILPLTPLQQGLYFHAVYSDESADSYVEQSILEIEGALDPARLRAAAARLCSLHPHLAARFIAVSDGLVVSVIPESAAPAVESIDATALDDEAVRALIEADRTRGFDPAIGPLLRYLLIDRGAGRQRLVLTIHHLVADGWSAQPLLTDLLTEYRQPGAARTRGDFADYVRWLTERDDAAAEKVWREVLADARPTLLAGGMEPARRFAEHLVEADPDIDSALREAGVTLSTAVHAAWAMALGRVVDRRDVLFGSTVSGRDAEVPGIEDMVGMFINTIPVRVRWDETNTGAEVLAQVAGQQEAVRAYQHMSLSRLSRLVGAGPLFDTLVVFDIDPDIGAFAHPDADFRVTAFTAEGAAEFPLTLVVLRRADGRIGFLAIYDTGLLREVEAAAVVAEFTAALGRLLTGPARPPLVDIAVAPATLGALFETAAARHGTRTAVTLHCLDGTGDTVTYAELAAAQRELTGVLAAAGVGPESRVAVAIPRSVEQIVALTAVVAAGGAYVPLDVAYPDARLEYLLADSEPAAVLVTAELRERVAGLIDRAGIATRIVVPGEPAPTAAPAEITWDAPAYLMYTSGSTGRPKGVVVTHRAVVSMLAADRRTAPYGPDDVWMQFHSFAFDAAVWEIWGALTSGGALVIPDYALSRSPIDFHRLVCDTGVTVLTQTPSAFHQFLDAERERGVRPTALRRVVLGGEALMPARLRDWASESGAPELINVYGPTETTEHVTYRPLAADDLADDRTSPIGRALPGVRVHLLDDGLRPVAVGQVGTIYLAGDQLARGYHRRPGLTAGRFVANPFGPGGSRMYCTGDAARLLPGGGLAYAGRVDDQMKVRGFRIEPGEIELVLRELAGVRDVAVTADHESDCLVAHIVGDAPADLTELLAAQLPAHLIPQRVVSHGALPLTVNGKLDRRALEHAVPQTVPPQQGRPTPDAPATVAVLTAEFAAVLNGAQVDADTDFFRAGGDSIIAIALVNRARARGLTFLPRDVFHARTPRALAALAVSDAAPTAPATEPSDGPVALTPIILRQRDIGDLPAGFAQARVVPVPPGTTRARLDRAVTEIVAAHPMLRARLVADERIWRLETLPPHGITVTPVVGHDTAAAAREAARRLDPATGELIVFTWLPDRDALVVVAHHLVVDAISWVILLHDLDTALSGGNLPPATTAYREFAAALVRRAHDGSATGSLRRYLDVLTAPPLVADLTGRRIRIAVLEPEATARLVRQVGDDLDATSMVVGALRVALTATQPRPSDLVVELERHGRVPQAPGHDYARTVGWFTAIAPLRLPPATDPVAAAAQVSANLPSEAHHVDYGTLRYLDPQAAPLLRELPAPQILVNYLGRATEDAAIALDDPLPPPYAIELNAWIDAAGRLRGEFALADAVPETVVSGWQAALERIAARRDSSDGWTLPLLALQRGLYIQSELAAAAESTGAAEHYIAQNYLEFDRPLSPETLADALETVIARHPAVGAGFVVDPDDTPRQVFGRAARPTVAVVDLTHAADPASEIEAICRADRARPFALNEPPLIRLTVLRLPGGHDALLLSNHQLLWDGWSQETVLREILAAYAGHRDGNPPSRLPAEPAIGPVIQAAAKLDTTAAQRFWSDHLAVLTAPTLLADPATPQLAPRQVRRTLSAADAQRLRGATRRHGVTLNTVFTAALGLLLGARTGQDDVVFGITVSGRDGSALGLGDLSGVVGALLNSVPMRVRARPTLGVSDFLSTVQAERTAAMPHEHLGLGEIQRGTGHPALFDNLFVLQNFLDERSYAELYDRHGIVAARFDDSTHYPYTWVVTPGERITVKLECRVESHAPDELLDDYIRLVLALAEADTALGALPRRGPAPSRAEVRPIGTDTVVDEFDRAALAYPDRTALVCGSDRLSFAELRERSRRIAGALAAAGIGTGDLVALAIPRSIDTVAALFAVLRCGAAYLPLELDHPDARLAAILADARPALMLGVGAVSARLAGFGVEVLEVDRPHTDVAPVTTFAPDDPDRLRQLAYVIYTSGSTGAPKGVLTEHVGLTNMLANHRRKIFAPIAAGRVFRVAHTVSFAFDMSWEELLWLADGHEVHICDEDLRRDSARLAAYCRDESIDVVNVTPSYARQLLDDGLLDDPAARPPLVLLGGEAVSRALWTRLAETPGTTGYNLYGPTEYTINTLGAGTDECPDPVVGLPIDNTTGFLLDTWLRPVPDGMAGELYVTGAGLARGYLGRPDLTAERFVACPFEGPGRLMYRTGDLMRRRPDGHLEYLGRTDAQVKIRGHRVEPGEIEAAFAAHPAVRIATVLARPGDGGNLRLVAYLGLDGAELTEVVAAVAADLPEHLVPSEYALVDELPLTVNGKIDLAALPPSGPLRAVTDREPTPEEAIMCELFAEALDLDPEQVGVASDWFALGGHSLPAVRLIGLVRAEFGAAVTIRDLFTARTPEAMVRRVAG</sequence>
<accession>A0A9X2E1N7</accession>
<evidence type="ECO:0000256" key="2">
    <source>
        <dbReference type="ARBA" id="ARBA00022450"/>
    </source>
</evidence>
<dbReference type="GO" id="GO:0043041">
    <property type="term" value="P:amino acid activation for nonribosomal peptide biosynthetic process"/>
    <property type="evidence" value="ECO:0007669"/>
    <property type="project" value="TreeGrafter"/>
</dbReference>
<dbReference type="Gene3D" id="3.30.559.10">
    <property type="entry name" value="Chloramphenicol acetyltransferase-like domain"/>
    <property type="match status" value="4"/>
</dbReference>
<dbReference type="InterPro" id="IPR009081">
    <property type="entry name" value="PP-bd_ACP"/>
</dbReference>
<dbReference type="InterPro" id="IPR020806">
    <property type="entry name" value="PKS_PP-bd"/>
</dbReference>
<dbReference type="Gene3D" id="2.30.38.10">
    <property type="entry name" value="Luciferase, Domain 3"/>
    <property type="match status" value="1"/>
</dbReference>
<dbReference type="InterPro" id="IPR023213">
    <property type="entry name" value="CAT-like_dom_sf"/>
</dbReference>
<dbReference type="FunFam" id="3.40.50.12780:FF:000012">
    <property type="entry name" value="Non-ribosomal peptide synthetase"/>
    <property type="match status" value="2"/>
</dbReference>
<evidence type="ECO:0000256" key="1">
    <source>
        <dbReference type="ARBA" id="ARBA00001957"/>
    </source>
</evidence>
<keyword evidence="2" id="KW-0596">Phosphopantetheine</keyword>
<evidence type="ECO:0000313" key="9">
    <source>
        <dbReference type="Proteomes" id="UP001139157"/>
    </source>
</evidence>
<dbReference type="EMBL" id="JAMRXG010000001">
    <property type="protein sequence ID" value="MCM6771950.1"/>
    <property type="molecule type" value="Genomic_DNA"/>
</dbReference>
<dbReference type="Pfam" id="PF00501">
    <property type="entry name" value="AMP-binding"/>
    <property type="match status" value="3"/>
</dbReference>
<dbReference type="Gene3D" id="1.10.1200.10">
    <property type="entry name" value="ACP-like"/>
    <property type="match status" value="2"/>
</dbReference>
<dbReference type="GO" id="GO:0003824">
    <property type="term" value="F:catalytic activity"/>
    <property type="evidence" value="ECO:0007669"/>
    <property type="project" value="InterPro"/>
</dbReference>
<dbReference type="InterPro" id="IPR036736">
    <property type="entry name" value="ACP-like_sf"/>
</dbReference>
<dbReference type="FunFam" id="2.30.38.10:FF:000001">
    <property type="entry name" value="Non-ribosomal peptide synthetase PvdI"/>
    <property type="match status" value="2"/>
</dbReference>
<dbReference type="PROSITE" id="PS00012">
    <property type="entry name" value="PHOSPHOPANTETHEINE"/>
    <property type="match status" value="2"/>
</dbReference>
<dbReference type="InterPro" id="IPR000873">
    <property type="entry name" value="AMP-dep_synth/lig_dom"/>
</dbReference>
<protein>
    <submittedName>
        <fullName evidence="8">Amino acid adenylation domain-containing protein</fullName>
    </submittedName>
</protein>
<dbReference type="GO" id="GO:0031177">
    <property type="term" value="F:phosphopantetheine binding"/>
    <property type="evidence" value="ECO:0007669"/>
    <property type="project" value="InterPro"/>
</dbReference>